<organism evidence="4 5">
    <name type="scientific">Malassezia obtusa</name>
    <dbReference type="NCBI Taxonomy" id="76774"/>
    <lineage>
        <taxon>Eukaryota</taxon>
        <taxon>Fungi</taxon>
        <taxon>Dikarya</taxon>
        <taxon>Basidiomycota</taxon>
        <taxon>Ustilaginomycotina</taxon>
        <taxon>Malasseziomycetes</taxon>
        <taxon>Malasseziales</taxon>
        <taxon>Malasseziaceae</taxon>
        <taxon>Malassezia</taxon>
    </lineage>
</organism>
<dbReference type="AlphaFoldDB" id="A0AAF0DYY9"/>
<keyword evidence="5" id="KW-1185">Reference proteome</keyword>
<proteinExistence type="inferred from homology"/>
<evidence type="ECO:0000256" key="2">
    <source>
        <dbReference type="SAM" id="MobiDB-lite"/>
    </source>
</evidence>
<dbReference type="InterPro" id="IPR037047">
    <property type="entry name" value="PITH_dom_sf"/>
</dbReference>
<dbReference type="Gene3D" id="2.60.120.470">
    <property type="entry name" value="PITH domain"/>
    <property type="match status" value="1"/>
</dbReference>
<accession>A0AAF0DYY9</accession>
<dbReference type="InterPro" id="IPR008979">
    <property type="entry name" value="Galactose-bd-like_sf"/>
</dbReference>
<protein>
    <recommendedName>
        <fullName evidence="3">PITH domain-containing protein</fullName>
    </recommendedName>
</protein>
<evidence type="ECO:0000313" key="5">
    <source>
        <dbReference type="Proteomes" id="UP001214603"/>
    </source>
</evidence>
<reference evidence="4" key="1">
    <citation type="submission" date="2023-03" db="EMBL/GenBank/DDBJ databases">
        <title>Mating type loci evolution in Malassezia.</title>
        <authorList>
            <person name="Coelho M.A."/>
        </authorList>
    </citation>
    <scope>NUCLEOTIDE SEQUENCE</scope>
    <source>
        <strain evidence="4">CBS 7876</strain>
    </source>
</reference>
<dbReference type="PANTHER" id="PTHR12175">
    <property type="entry name" value="AD039 HT014 THIOREDOXIN FAMILY TRP26"/>
    <property type="match status" value="1"/>
</dbReference>
<evidence type="ECO:0000313" key="4">
    <source>
        <dbReference type="EMBL" id="WFD03173.1"/>
    </source>
</evidence>
<dbReference type="PROSITE" id="PS51532">
    <property type="entry name" value="PITH"/>
    <property type="match status" value="1"/>
</dbReference>
<dbReference type="Proteomes" id="UP001214603">
    <property type="component" value="Chromosome 3"/>
</dbReference>
<dbReference type="Pfam" id="PF06201">
    <property type="entry name" value="PITH"/>
    <property type="match status" value="1"/>
</dbReference>
<dbReference type="GO" id="GO:0005634">
    <property type="term" value="C:nucleus"/>
    <property type="evidence" value="ECO:0007669"/>
    <property type="project" value="TreeGrafter"/>
</dbReference>
<gene>
    <name evidence="4" type="ORF">MOBT1_001862</name>
</gene>
<name>A0AAF0DYY9_9BASI</name>
<dbReference type="PANTHER" id="PTHR12175:SF1">
    <property type="entry name" value="PITH DOMAIN-CONTAINING PROTEIN 1"/>
    <property type="match status" value="1"/>
</dbReference>
<evidence type="ECO:0000256" key="1">
    <source>
        <dbReference type="ARBA" id="ARBA00025788"/>
    </source>
</evidence>
<dbReference type="InterPro" id="IPR010400">
    <property type="entry name" value="PITH_dom"/>
</dbReference>
<comment type="similarity">
    <text evidence="1">Belongs to the PITHD1 family.</text>
</comment>
<dbReference type="GO" id="GO:0005737">
    <property type="term" value="C:cytoplasm"/>
    <property type="evidence" value="ECO:0007669"/>
    <property type="project" value="UniProtKB-ARBA"/>
</dbReference>
<dbReference type="EMBL" id="CP119936">
    <property type="protein sequence ID" value="WFD03173.1"/>
    <property type="molecule type" value="Genomic_DNA"/>
</dbReference>
<feature type="region of interest" description="Disordered" evidence="2">
    <location>
        <begin position="219"/>
        <end position="239"/>
    </location>
</feature>
<feature type="region of interest" description="Disordered" evidence="2">
    <location>
        <begin position="1"/>
        <end position="22"/>
    </location>
</feature>
<feature type="domain" description="PITH" evidence="3">
    <location>
        <begin position="20"/>
        <end position="216"/>
    </location>
</feature>
<sequence length="239" mass="25668">MPCGGETTALDREPNAEAGNATGAYGDASNLYTYIDRDKVYGLNLDPPESAKNAIKPWDERNSTEVWIESGVDDQMIITVPFTCPVRLQSVLLNPGTGDFAPRRCTLFVNRPNGIDFDEALAEMDAVPGTHLGPAGGARPQADFALLEQTPGVTAYPVSVSRFSQTHSVSVMLVRVVLMQSDSPTQHTSRVFYIGFIGKALDLRQDTVYKHDVAAANSSTHPVDGVADKQGAASTPSVR</sequence>
<dbReference type="InterPro" id="IPR045099">
    <property type="entry name" value="PITH1-like"/>
</dbReference>
<dbReference type="SUPFAM" id="SSF49785">
    <property type="entry name" value="Galactose-binding domain-like"/>
    <property type="match status" value="1"/>
</dbReference>
<evidence type="ECO:0000259" key="3">
    <source>
        <dbReference type="PROSITE" id="PS51532"/>
    </source>
</evidence>